<dbReference type="HOGENOM" id="CLU_1953948_0_0_1"/>
<gene>
    <name evidence="2" type="ORF">BOTBODRAFT_111001</name>
</gene>
<reference evidence="3" key="1">
    <citation type="journal article" date="2014" name="Proc. Natl. Acad. Sci. U.S.A.">
        <title>Extensive sampling of basidiomycete genomes demonstrates inadequacy of the white-rot/brown-rot paradigm for wood decay fungi.</title>
        <authorList>
            <person name="Riley R."/>
            <person name="Salamov A.A."/>
            <person name="Brown D.W."/>
            <person name="Nagy L.G."/>
            <person name="Floudas D."/>
            <person name="Held B.W."/>
            <person name="Levasseur A."/>
            <person name="Lombard V."/>
            <person name="Morin E."/>
            <person name="Otillar R."/>
            <person name="Lindquist E.A."/>
            <person name="Sun H."/>
            <person name="LaButti K.M."/>
            <person name="Schmutz J."/>
            <person name="Jabbour D."/>
            <person name="Luo H."/>
            <person name="Baker S.E."/>
            <person name="Pisabarro A.G."/>
            <person name="Walton J.D."/>
            <person name="Blanchette R.A."/>
            <person name="Henrissat B."/>
            <person name="Martin F."/>
            <person name="Cullen D."/>
            <person name="Hibbett D.S."/>
            <person name="Grigoriev I.V."/>
        </authorList>
    </citation>
    <scope>NUCLEOTIDE SEQUENCE [LARGE SCALE GENOMIC DNA]</scope>
    <source>
        <strain evidence="3">FD-172 SS1</strain>
    </source>
</reference>
<evidence type="ECO:0000313" key="2">
    <source>
        <dbReference type="EMBL" id="KDQ13777.1"/>
    </source>
</evidence>
<organism evidence="2 3">
    <name type="scientific">Botryobasidium botryosum (strain FD-172 SS1)</name>
    <dbReference type="NCBI Taxonomy" id="930990"/>
    <lineage>
        <taxon>Eukaryota</taxon>
        <taxon>Fungi</taxon>
        <taxon>Dikarya</taxon>
        <taxon>Basidiomycota</taxon>
        <taxon>Agaricomycotina</taxon>
        <taxon>Agaricomycetes</taxon>
        <taxon>Cantharellales</taxon>
        <taxon>Botryobasidiaceae</taxon>
        <taxon>Botryobasidium</taxon>
    </lineage>
</organism>
<sequence>MSCLDHFLNAVRRRLCPHYRDGKLHQKPHNQFVYDSDETRAEFIPFKAAYMCATVPYDNLGFWDYPARVGWKVHRYDHQCHSGKCPPGRCTSSSRDAAPSEPPGTKRGRYGLQVPAVSRLDGSVASVAEKVAFLQAWLFFGALAE</sequence>
<dbReference type="OrthoDB" id="3009756at2759"/>
<protein>
    <submittedName>
        <fullName evidence="2">Uncharacterized protein</fullName>
    </submittedName>
</protein>
<dbReference type="InParanoid" id="A0A067MPI4"/>
<evidence type="ECO:0000313" key="3">
    <source>
        <dbReference type="Proteomes" id="UP000027195"/>
    </source>
</evidence>
<feature type="region of interest" description="Disordered" evidence="1">
    <location>
        <begin position="88"/>
        <end position="110"/>
    </location>
</feature>
<dbReference type="AlphaFoldDB" id="A0A067MPI4"/>
<evidence type="ECO:0000256" key="1">
    <source>
        <dbReference type="SAM" id="MobiDB-lite"/>
    </source>
</evidence>
<name>A0A067MPI4_BOTB1</name>
<proteinExistence type="predicted"/>
<dbReference type="EMBL" id="KL198041">
    <property type="protein sequence ID" value="KDQ13777.1"/>
    <property type="molecule type" value="Genomic_DNA"/>
</dbReference>
<accession>A0A067MPI4</accession>
<keyword evidence="3" id="KW-1185">Reference proteome</keyword>
<feature type="non-terminal residue" evidence="2">
    <location>
        <position position="145"/>
    </location>
</feature>
<dbReference type="Proteomes" id="UP000027195">
    <property type="component" value="Unassembled WGS sequence"/>
</dbReference>